<reference evidence="1" key="1">
    <citation type="submission" date="2019-09" db="EMBL/GenBank/DDBJ databases">
        <title>Organ-specific transcriptomic study of the physiology of the cattle tick, Rhipicephalus microplus.</title>
        <authorList>
            <person name="Tirloni L."/>
            <person name="Braz G."/>
            <person name="Gandara A.C.P."/>
            <person name="Sabadin G.A."/>
            <person name="da Silva R.M."/>
            <person name="Guizzo M.G."/>
            <person name="Machado J.A."/>
            <person name="Costa E.P."/>
            <person name="Gomes H.F."/>
            <person name="Moraes J."/>
            <person name="Mota M.B.S."/>
            <person name="Mesquita R.D."/>
            <person name="Alvarenga P.H."/>
            <person name="Alves F."/>
            <person name="Seixas A."/>
            <person name="da Fonseca R.N."/>
            <person name="Fogaca A."/>
            <person name="Logullo C."/>
            <person name="Tanaka A."/>
            <person name="Daffre S."/>
            <person name="Termignoni C."/>
            <person name="Vaz I.S.Jr."/>
            <person name="Oliveira P.L."/>
            <person name="Ribeiro J.M."/>
        </authorList>
    </citation>
    <scope>NUCLEOTIDE SEQUENCE</scope>
    <source>
        <strain evidence="1">Porto Alegre</strain>
    </source>
</reference>
<dbReference type="AlphaFoldDB" id="A0A6M2DB95"/>
<name>A0A6M2DB95_RHIMP</name>
<evidence type="ECO:0000313" key="1">
    <source>
        <dbReference type="EMBL" id="NOV43435.1"/>
    </source>
</evidence>
<organism evidence="1">
    <name type="scientific">Rhipicephalus microplus</name>
    <name type="common">Cattle tick</name>
    <name type="synonym">Boophilus microplus</name>
    <dbReference type="NCBI Taxonomy" id="6941"/>
    <lineage>
        <taxon>Eukaryota</taxon>
        <taxon>Metazoa</taxon>
        <taxon>Ecdysozoa</taxon>
        <taxon>Arthropoda</taxon>
        <taxon>Chelicerata</taxon>
        <taxon>Arachnida</taxon>
        <taxon>Acari</taxon>
        <taxon>Parasitiformes</taxon>
        <taxon>Ixodida</taxon>
        <taxon>Ixodoidea</taxon>
        <taxon>Ixodidae</taxon>
        <taxon>Rhipicephalinae</taxon>
        <taxon>Rhipicephalus</taxon>
        <taxon>Boophilus</taxon>
    </lineage>
</organism>
<protein>
    <submittedName>
        <fullName evidence="1">Putative secreted protein salivary gland overexpressed</fullName>
    </submittedName>
</protein>
<proteinExistence type="predicted"/>
<accession>A0A6M2DB95</accession>
<dbReference type="EMBL" id="GHWJ01010698">
    <property type="protein sequence ID" value="NOV43435.1"/>
    <property type="molecule type" value="Transcribed_RNA"/>
</dbReference>
<sequence>MLLTSCKSGILIFPFFFCYRTYGFRRGASARILDCEMNNSLIYCMEHFFAMCLVAQIEGVLLNASILEENCTAL</sequence>